<evidence type="ECO:0000313" key="2">
    <source>
        <dbReference type="EMBL" id="CQR70119.1"/>
    </source>
</evidence>
<keyword evidence="3" id="KW-1185">Reference proteome</keyword>
<dbReference type="AlphaFoldDB" id="A0A0U1KSM0"/>
<reference evidence="3" key="1">
    <citation type="submission" date="2015-03" db="EMBL/GenBank/DDBJ databases">
        <authorList>
            <person name="Nijsse Bart"/>
        </authorList>
    </citation>
    <scope>NUCLEOTIDE SEQUENCE [LARGE SCALE GENOMIC DNA]</scope>
</reference>
<dbReference type="GO" id="GO:0006744">
    <property type="term" value="P:ubiquinone biosynthetic process"/>
    <property type="evidence" value="ECO:0007669"/>
    <property type="project" value="TreeGrafter"/>
</dbReference>
<proteinExistence type="predicted"/>
<dbReference type="PANTHER" id="PTHR43851:SF3">
    <property type="entry name" value="COENZYME Q8"/>
    <property type="match status" value="1"/>
</dbReference>
<gene>
    <name evidence="2" type="ORF">SpAn4DRAFT_4631</name>
</gene>
<accession>A0A0U1KSM0</accession>
<dbReference type="Pfam" id="PF03109">
    <property type="entry name" value="ABC1"/>
    <property type="match status" value="1"/>
</dbReference>
<dbReference type="Proteomes" id="UP000049855">
    <property type="component" value="Unassembled WGS sequence"/>
</dbReference>
<dbReference type="EMBL" id="CTRP01000002">
    <property type="protein sequence ID" value="CQR70119.1"/>
    <property type="molecule type" value="Genomic_DNA"/>
</dbReference>
<dbReference type="InterPro" id="IPR004147">
    <property type="entry name" value="ABC1_dom"/>
</dbReference>
<dbReference type="RefSeq" id="WP_021170746.1">
    <property type="nucleotide sequence ID" value="NZ_CTRP01000002.1"/>
</dbReference>
<dbReference type="SUPFAM" id="SSF56112">
    <property type="entry name" value="Protein kinase-like (PK-like)"/>
    <property type="match status" value="1"/>
</dbReference>
<sequence length="396" mass="45017">MYYLRSLKLLLLLLRLQRNLHSGQLVNSLGEFHGFPQKLGQHLTLYEGEASQVLQTLCNQGTSEFRDISSILAELGVAPVTAPQNISQASIGQVFRVQTREYGDIAVKLKYPHIAGKLGSDSKVLRAVAYLAKPFLPNGNYLLDTIAFISGKLLEECDYHEELHTQTRVFQTFAADSHIHVPRPITALCNSEVLVSQWVNGVFLEEALANAACEQKLQIYDLLWNFELQLFWRLGMIHADPHQGNFLVTGTRQTPELTILDFGSKLEFTTEQRNCLAAIVMRACDLSQLNKHLRVLGFGDEVLAEYQPVLGDIITVMFEPFYADADYDFRSWRLAYKINTILSSANFHQPFTIPPVLLTFLRMVHGLYYYAQKHRLAYNWRRNMLKITDKSGGLCT</sequence>
<evidence type="ECO:0000313" key="3">
    <source>
        <dbReference type="Proteomes" id="UP000049855"/>
    </source>
</evidence>
<evidence type="ECO:0000259" key="1">
    <source>
        <dbReference type="Pfam" id="PF03109"/>
    </source>
</evidence>
<dbReference type="InterPro" id="IPR011009">
    <property type="entry name" value="Kinase-like_dom_sf"/>
</dbReference>
<dbReference type="InterPro" id="IPR051409">
    <property type="entry name" value="Atypical_kinase_ADCK"/>
</dbReference>
<protein>
    <submittedName>
        <fullName evidence="2">ABC1 family protein</fullName>
    </submittedName>
</protein>
<feature type="domain" description="ABC1 atypical kinase-like" evidence="1">
    <location>
        <begin position="84"/>
        <end position="285"/>
    </location>
</feature>
<organism evidence="2 3">
    <name type="scientific">Sporomusa ovata</name>
    <dbReference type="NCBI Taxonomy" id="2378"/>
    <lineage>
        <taxon>Bacteria</taxon>
        <taxon>Bacillati</taxon>
        <taxon>Bacillota</taxon>
        <taxon>Negativicutes</taxon>
        <taxon>Selenomonadales</taxon>
        <taxon>Sporomusaceae</taxon>
        <taxon>Sporomusa</taxon>
    </lineage>
</organism>
<dbReference type="PANTHER" id="PTHR43851">
    <property type="match status" value="1"/>
</dbReference>
<name>A0A0U1KSM0_9FIRM</name>